<organism evidence="2 3">
    <name type="scientific">Desulfosarcina widdelii</name>
    <dbReference type="NCBI Taxonomy" id="947919"/>
    <lineage>
        <taxon>Bacteria</taxon>
        <taxon>Pseudomonadati</taxon>
        <taxon>Thermodesulfobacteriota</taxon>
        <taxon>Desulfobacteria</taxon>
        <taxon>Desulfobacterales</taxon>
        <taxon>Desulfosarcinaceae</taxon>
        <taxon>Desulfosarcina</taxon>
    </lineage>
</organism>
<feature type="coiled-coil region" evidence="1">
    <location>
        <begin position="182"/>
        <end position="220"/>
    </location>
</feature>
<evidence type="ECO:0000313" key="3">
    <source>
        <dbReference type="Proteomes" id="UP000427769"/>
    </source>
</evidence>
<gene>
    <name evidence="2" type="ORF">DSCW_26090</name>
</gene>
<dbReference type="Proteomes" id="UP000427769">
    <property type="component" value="Chromosome"/>
</dbReference>
<proteinExistence type="predicted"/>
<name>A0A5K7YZQ0_9BACT</name>
<keyword evidence="3" id="KW-1185">Reference proteome</keyword>
<keyword evidence="1" id="KW-0175">Coiled coil</keyword>
<evidence type="ECO:0000313" key="2">
    <source>
        <dbReference type="EMBL" id="BBO75192.1"/>
    </source>
</evidence>
<reference evidence="2 3" key="1">
    <citation type="submission" date="2019-11" db="EMBL/GenBank/DDBJ databases">
        <title>Comparative genomics of hydrocarbon-degrading Desulfosarcina strains.</title>
        <authorList>
            <person name="Watanabe M."/>
            <person name="Kojima H."/>
            <person name="Fukui M."/>
        </authorList>
    </citation>
    <scope>NUCLEOTIDE SEQUENCE [LARGE SCALE GENOMIC DNA]</scope>
    <source>
        <strain evidence="2 3">PP31</strain>
    </source>
</reference>
<evidence type="ECO:0000256" key="1">
    <source>
        <dbReference type="SAM" id="Coils"/>
    </source>
</evidence>
<accession>A0A5K7YZQ0</accession>
<protein>
    <submittedName>
        <fullName evidence="2">Uncharacterized protein</fullName>
    </submittedName>
</protein>
<sequence>MSKTQSVTDWMQKKSKLEEKIQLLACQITNAHNQKRLQATAARTRKENYLQRHRGDEFRLSENEKREYAQLVNDYEAKQKDAIVETKKNNNLKKELSDLKLQLAELEFPISVEDFTVDGAEPFVKSAVEPFLKHIQSSLKELDQLKMKRTELDTELSKCKPKEKWMNEKDLINVDINAHTEIVHERERVERKERSISELIERTNAAIKAKEIQLEELRKTFADTLTTAVDAYSANGKKTMAKALDEMIATDNQYYASITAICNNLIVEAGAKAVDVFEYTGGTIPVQTRIFPIGTIRANILNFVESALNP</sequence>
<dbReference type="RefSeq" id="WP_155304136.1">
    <property type="nucleotide sequence ID" value="NZ_AP021875.1"/>
</dbReference>
<dbReference type="EMBL" id="AP021875">
    <property type="protein sequence ID" value="BBO75192.1"/>
    <property type="molecule type" value="Genomic_DNA"/>
</dbReference>
<dbReference type="KEGG" id="dwd:DSCW_26090"/>
<dbReference type="AlphaFoldDB" id="A0A5K7YZQ0"/>